<keyword evidence="3" id="KW-1185">Reference proteome</keyword>
<name>A0ABQ5G5Y0_9ASTR</name>
<evidence type="ECO:0000313" key="3">
    <source>
        <dbReference type="Proteomes" id="UP001151760"/>
    </source>
</evidence>
<reference evidence="2" key="2">
    <citation type="submission" date="2022-01" db="EMBL/GenBank/DDBJ databases">
        <authorList>
            <person name="Yamashiro T."/>
            <person name="Shiraishi A."/>
            <person name="Satake H."/>
            <person name="Nakayama K."/>
        </authorList>
    </citation>
    <scope>NUCLEOTIDE SEQUENCE</scope>
</reference>
<dbReference type="Proteomes" id="UP001151760">
    <property type="component" value="Unassembled WGS sequence"/>
</dbReference>
<gene>
    <name evidence="2" type="ORF">Tco_1030339</name>
</gene>
<feature type="compositionally biased region" description="Acidic residues" evidence="1">
    <location>
        <begin position="93"/>
        <end position="107"/>
    </location>
</feature>
<feature type="region of interest" description="Disordered" evidence="1">
    <location>
        <begin position="93"/>
        <end position="116"/>
    </location>
</feature>
<proteinExistence type="predicted"/>
<protein>
    <submittedName>
        <fullName evidence="2">Uncharacterized protein</fullName>
    </submittedName>
</protein>
<accession>A0ABQ5G5Y0</accession>
<reference evidence="2" key="1">
    <citation type="journal article" date="2022" name="Int. J. Mol. Sci.">
        <title>Draft Genome of Tanacetum Coccineum: Genomic Comparison of Closely Related Tanacetum-Family Plants.</title>
        <authorList>
            <person name="Yamashiro T."/>
            <person name="Shiraishi A."/>
            <person name="Nakayama K."/>
            <person name="Satake H."/>
        </authorList>
    </citation>
    <scope>NUCLEOTIDE SEQUENCE</scope>
</reference>
<sequence length="116" mass="13223">MPNLYVILEKEGFQNLSLTYLGGLWVLIEMVSISAKEKLLNHIWLLLSFMKPTCNSFVSDERVVWISLEGLPLKVHAKEMEARDLFICNDSYESESSDNEEDAEDDVSQSGNGHNR</sequence>
<comment type="caution">
    <text evidence="2">The sequence shown here is derived from an EMBL/GenBank/DDBJ whole genome shotgun (WGS) entry which is preliminary data.</text>
</comment>
<organism evidence="2 3">
    <name type="scientific">Tanacetum coccineum</name>
    <dbReference type="NCBI Taxonomy" id="301880"/>
    <lineage>
        <taxon>Eukaryota</taxon>
        <taxon>Viridiplantae</taxon>
        <taxon>Streptophyta</taxon>
        <taxon>Embryophyta</taxon>
        <taxon>Tracheophyta</taxon>
        <taxon>Spermatophyta</taxon>
        <taxon>Magnoliopsida</taxon>
        <taxon>eudicotyledons</taxon>
        <taxon>Gunneridae</taxon>
        <taxon>Pentapetalae</taxon>
        <taxon>asterids</taxon>
        <taxon>campanulids</taxon>
        <taxon>Asterales</taxon>
        <taxon>Asteraceae</taxon>
        <taxon>Asteroideae</taxon>
        <taxon>Anthemideae</taxon>
        <taxon>Anthemidinae</taxon>
        <taxon>Tanacetum</taxon>
    </lineage>
</organism>
<evidence type="ECO:0000256" key="1">
    <source>
        <dbReference type="SAM" id="MobiDB-lite"/>
    </source>
</evidence>
<evidence type="ECO:0000313" key="2">
    <source>
        <dbReference type="EMBL" id="GJT71053.1"/>
    </source>
</evidence>
<dbReference type="EMBL" id="BQNB010018136">
    <property type="protein sequence ID" value="GJT71053.1"/>
    <property type="molecule type" value="Genomic_DNA"/>
</dbReference>